<sequence length="205" mass="21467">MDTGSSTCVAVLAAGASKRMGACKLAAPFAGSTLLERALDAACGCGAAQTVVVTGAHRSLVAPLARARGACEAHNPAWERGQSTSVRAAARFAAAHGFAALLVMVADQPYLEARHLAALLRARAAGDADAYVAESGGRRGNPCLFDARCFPLLETLTGDEGARALLRAHPALRVRPVRFEDADLFDDVDTPRDAARLEEAMLRVR</sequence>
<dbReference type="EMBL" id="PPTT01000038">
    <property type="protein sequence ID" value="RDB65434.1"/>
    <property type="molecule type" value="Genomic_DNA"/>
</dbReference>
<evidence type="ECO:0000259" key="1">
    <source>
        <dbReference type="Pfam" id="PF12804"/>
    </source>
</evidence>
<name>A0ABX9HHF5_9ACTN</name>
<accession>A0ABX9HHF5</accession>
<dbReference type="Gene3D" id="3.90.550.10">
    <property type="entry name" value="Spore Coat Polysaccharide Biosynthesis Protein SpsA, Chain A"/>
    <property type="match status" value="1"/>
</dbReference>
<comment type="caution">
    <text evidence="2">The sequence shown here is derived from an EMBL/GenBank/DDBJ whole genome shotgun (WGS) entry which is preliminary data.</text>
</comment>
<dbReference type="InterPro" id="IPR029044">
    <property type="entry name" value="Nucleotide-diphossugar_trans"/>
</dbReference>
<dbReference type="CDD" id="cd04182">
    <property type="entry name" value="GT_2_like_f"/>
    <property type="match status" value="1"/>
</dbReference>
<dbReference type="Proteomes" id="UP000253817">
    <property type="component" value="Unassembled WGS sequence"/>
</dbReference>
<dbReference type="PANTHER" id="PTHR43777:SF1">
    <property type="entry name" value="MOLYBDENUM COFACTOR CYTIDYLYLTRANSFERASE"/>
    <property type="match status" value="1"/>
</dbReference>
<evidence type="ECO:0000313" key="2">
    <source>
        <dbReference type="EMBL" id="RDB65434.1"/>
    </source>
</evidence>
<feature type="domain" description="MobA-like NTP transferase" evidence="1">
    <location>
        <begin position="10"/>
        <end position="169"/>
    </location>
</feature>
<dbReference type="SUPFAM" id="SSF53448">
    <property type="entry name" value="Nucleotide-diphospho-sugar transferases"/>
    <property type="match status" value="1"/>
</dbReference>
<dbReference type="RefSeq" id="WP_114547698.1">
    <property type="nucleotide sequence ID" value="NZ_CALJMG010000022.1"/>
</dbReference>
<protein>
    <submittedName>
        <fullName evidence="2">Molybdopterin-guanine dinucleotide biosynthesis protein A</fullName>
    </submittedName>
</protein>
<dbReference type="PANTHER" id="PTHR43777">
    <property type="entry name" value="MOLYBDENUM COFACTOR CYTIDYLYLTRANSFERASE"/>
    <property type="match status" value="1"/>
</dbReference>
<reference evidence="2 3" key="1">
    <citation type="journal article" date="2018" name="Elife">
        <title>Discovery and characterization of a prevalent human gut bacterial enzyme sufficient for the inactivation of a family of plant toxins.</title>
        <authorList>
            <person name="Koppel N."/>
            <person name="Bisanz J.E."/>
            <person name="Pandelia M.E."/>
            <person name="Turnbaugh P.J."/>
            <person name="Balskus E.P."/>
        </authorList>
    </citation>
    <scope>NUCLEOTIDE SEQUENCE [LARGE SCALE GENOMIC DNA]</scope>
    <source>
        <strain evidence="2 3">DSM 16107</strain>
    </source>
</reference>
<dbReference type="InterPro" id="IPR025877">
    <property type="entry name" value="MobA-like_NTP_Trfase"/>
</dbReference>
<gene>
    <name evidence="2" type="ORF">C1876_15880</name>
</gene>
<evidence type="ECO:0000313" key="3">
    <source>
        <dbReference type="Proteomes" id="UP000253817"/>
    </source>
</evidence>
<organism evidence="2 3">
    <name type="scientific">Eggerthella sinensis</name>
    <dbReference type="NCBI Taxonomy" id="242230"/>
    <lineage>
        <taxon>Bacteria</taxon>
        <taxon>Bacillati</taxon>
        <taxon>Actinomycetota</taxon>
        <taxon>Coriobacteriia</taxon>
        <taxon>Eggerthellales</taxon>
        <taxon>Eggerthellaceae</taxon>
        <taxon>Eggerthella</taxon>
    </lineage>
</organism>
<proteinExistence type="predicted"/>
<dbReference type="Pfam" id="PF12804">
    <property type="entry name" value="NTP_transf_3"/>
    <property type="match status" value="1"/>
</dbReference>
<keyword evidence="3" id="KW-1185">Reference proteome</keyword>